<evidence type="ECO:0000313" key="2">
    <source>
        <dbReference type="EMBL" id="KAA8634876.1"/>
    </source>
</evidence>
<dbReference type="EMBL" id="NMPR01000017">
    <property type="protein sequence ID" value="KAA8634876.1"/>
    <property type="molecule type" value="Genomic_DNA"/>
</dbReference>
<feature type="compositionally biased region" description="Basic and acidic residues" evidence="1">
    <location>
        <begin position="83"/>
        <end position="95"/>
    </location>
</feature>
<sequence>MCHRIIRTICPSCLRPAAYPQRHRLDQCFPPKIYTGWAPATAMYEKHRAEEETIPEVCHRCRYARGWWTWLDGGKGEGEEDESVGREQGNKRVEDLEAKAENVEWSMEMPLEVEESVGQKKGIVKEVPLEVEVEEKKVPLSKKGKRKAGEDLDVELLVGVETKRRRFP</sequence>
<comment type="caution">
    <text evidence="2">The sequence shown here is derived from an EMBL/GenBank/DDBJ whole genome shotgun (WGS) entry which is preliminary data.</text>
</comment>
<dbReference type="VEuPathDB" id="FungiDB:SMAC_07689"/>
<protein>
    <submittedName>
        <fullName evidence="2">Uncharacterized protein</fullName>
    </submittedName>
</protein>
<dbReference type="AlphaFoldDB" id="A0A8S9A0C4"/>
<dbReference type="Proteomes" id="UP000433876">
    <property type="component" value="Unassembled WGS sequence"/>
</dbReference>
<proteinExistence type="predicted"/>
<name>A0A8S9A0C4_SORMA</name>
<organism evidence="2 3">
    <name type="scientific">Sordaria macrospora</name>
    <dbReference type="NCBI Taxonomy" id="5147"/>
    <lineage>
        <taxon>Eukaryota</taxon>
        <taxon>Fungi</taxon>
        <taxon>Dikarya</taxon>
        <taxon>Ascomycota</taxon>
        <taxon>Pezizomycotina</taxon>
        <taxon>Sordariomycetes</taxon>
        <taxon>Sordariomycetidae</taxon>
        <taxon>Sordariales</taxon>
        <taxon>Sordariaceae</taxon>
        <taxon>Sordaria</taxon>
    </lineage>
</organism>
<evidence type="ECO:0000313" key="3">
    <source>
        <dbReference type="Proteomes" id="UP000433876"/>
    </source>
</evidence>
<feature type="region of interest" description="Disordered" evidence="1">
    <location>
        <begin position="75"/>
        <end position="95"/>
    </location>
</feature>
<accession>A0A8S9A0C4</accession>
<reference evidence="2 3" key="1">
    <citation type="submission" date="2017-07" db="EMBL/GenBank/DDBJ databases">
        <title>Genome sequence of the Sordaria macrospora wild type strain R19027.</title>
        <authorList>
            <person name="Nowrousian M."/>
            <person name="Teichert I."/>
            <person name="Kueck U."/>
        </authorList>
    </citation>
    <scope>NUCLEOTIDE SEQUENCE [LARGE SCALE GENOMIC DNA]</scope>
    <source>
        <strain evidence="2 3">R19027</strain>
        <tissue evidence="2">Mycelium</tissue>
    </source>
</reference>
<evidence type="ECO:0000256" key="1">
    <source>
        <dbReference type="SAM" id="MobiDB-lite"/>
    </source>
</evidence>
<gene>
    <name evidence="2" type="ORF">SMACR_07689</name>
</gene>